<evidence type="ECO:0000313" key="4">
    <source>
        <dbReference type="EMBL" id="SDT15370.1"/>
    </source>
</evidence>
<keyword evidence="2 3" id="KW-0694">RNA-binding</keyword>
<keyword evidence="5" id="KW-1185">Reference proteome</keyword>
<dbReference type="HAMAP" id="MF_00088">
    <property type="entry name" value="KhpA"/>
    <property type="match status" value="1"/>
</dbReference>
<dbReference type="STRING" id="117157.SAMN04489717_5246"/>
<dbReference type="InterPro" id="IPR020627">
    <property type="entry name" value="KhpA"/>
</dbReference>
<dbReference type="Gene3D" id="3.30.300.20">
    <property type="match status" value="1"/>
</dbReference>
<dbReference type="Proteomes" id="UP000198983">
    <property type="component" value="Chromosome I"/>
</dbReference>
<dbReference type="PROSITE" id="PS50084">
    <property type="entry name" value="KH_TYPE_1"/>
    <property type="match status" value="1"/>
</dbReference>
<name>A0A1H1Y1S1_9ACTN</name>
<protein>
    <recommendedName>
        <fullName evidence="3">RNA-binding protein KhpA</fullName>
    </recommendedName>
    <alternativeName>
        <fullName evidence="3">KH-domain protein A</fullName>
    </alternativeName>
</protein>
<sequence length="84" mass="9382">MLVEALEHVVRGIVAHPDDVRVSTRELRRGRTFEVRVHPEDFGRVIGRRGRTAQAIRTVVGALDKGRSPRIDFVEVGARGGRGR</sequence>
<dbReference type="GO" id="GO:0003723">
    <property type="term" value="F:RNA binding"/>
    <property type="evidence" value="ECO:0007669"/>
    <property type="project" value="UniProtKB-UniRule"/>
</dbReference>
<comment type="similarity">
    <text evidence="3">Belongs to the KhpA RNA-binding protein family.</text>
</comment>
<dbReference type="NCBIfam" id="NF002761">
    <property type="entry name" value="PRK02821.1"/>
    <property type="match status" value="1"/>
</dbReference>
<dbReference type="RefSeq" id="WP_092656180.1">
    <property type="nucleotide sequence ID" value="NZ_LT629732.1"/>
</dbReference>
<keyword evidence="1 3" id="KW-0963">Cytoplasm</keyword>
<accession>A0A1H1Y1S1</accession>
<evidence type="ECO:0000256" key="3">
    <source>
        <dbReference type="HAMAP-Rule" id="MF_00088"/>
    </source>
</evidence>
<reference evidence="4 5" key="1">
    <citation type="submission" date="2016-10" db="EMBL/GenBank/DDBJ databases">
        <authorList>
            <person name="de Groot N.N."/>
        </authorList>
    </citation>
    <scope>NUCLEOTIDE SEQUENCE [LARGE SCALE GENOMIC DNA]</scope>
    <source>
        <strain evidence="4 5">DSM 22024</strain>
    </source>
</reference>
<evidence type="ECO:0000256" key="1">
    <source>
        <dbReference type="ARBA" id="ARBA00022490"/>
    </source>
</evidence>
<dbReference type="SUPFAM" id="SSF54814">
    <property type="entry name" value="Prokaryotic type KH domain (KH-domain type II)"/>
    <property type="match status" value="1"/>
</dbReference>
<comment type="subcellular location">
    <subcellularLocation>
        <location evidence="3">Cytoplasm</location>
    </subcellularLocation>
</comment>
<evidence type="ECO:0000256" key="2">
    <source>
        <dbReference type="ARBA" id="ARBA00022884"/>
    </source>
</evidence>
<dbReference type="InterPro" id="IPR015946">
    <property type="entry name" value="KH_dom-like_a/b"/>
</dbReference>
<dbReference type="CDD" id="cd22533">
    <property type="entry name" value="KH-II_YlqC-like"/>
    <property type="match status" value="1"/>
</dbReference>
<organism evidence="4 5">
    <name type="scientific">Actinopolymorpha singaporensis</name>
    <dbReference type="NCBI Taxonomy" id="117157"/>
    <lineage>
        <taxon>Bacteria</taxon>
        <taxon>Bacillati</taxon>
        <taxon>Actinomycetota</taxon>
        <taxon>Actinomycetes</taxon>
        <taxon>Propionibacteriales</taxon>
        <taxon>Actinopolymorphaceae</taxon>
        <taxon>Actinopolymorpha</taxon>
    </lineage>
</organism>
<dbReference type="Pfam" id="PF13083">
    <property type="entry name" value="KH_KhpA-B"/>
    <property type="match status" value="1"/>
</dbReference>
<dbReference type="PANTHER" id="PTHR34654">
    <property type="entry name" value="UPF0109 PROTEIN SCO5592"/>
    <property type="match status" value="1"/>
</dbReference>
<proteinExistence type="inferred from homology"/>
<gene>
    <name evidence="3" type="primary">khpA</name>
    <name evidence="4" type="ORF">SAMN04489717_5246</name>
</gene>
<dbReference type="OrthoDB" id="9812389at2"/>
<dbReference type="InterPro" id="IPR009019">
    <property type="entry name" value="KH_sf_prok-type"/>
</dbReference>
<dbReference type="GO" id="GO:0005737">
    <property type="term" value="C:cytoplasm"/>
    <property type="evidence" value="ECO:0007669"/>
    <property type="project" value="UniProtKB-SubCell"/>
</dbReference>
<dbReference type="EMBL" id="LT629732">
    <property type="protein sequence ID" value="SDT15370.1"/>
    <property type="molecule type" value="Genomic_DNA"/>
</dbReference>
<comment type="function">
    <text evidence="3">A probable RNA-binding protein.</text>
</comment>
<dbReference type="AlphaFoldDB" id="A0A1H1Y1S1"/>
<dbReference type="PANTHER" id="PTHR34654:SF1">
    <property type="entry name" value="RNA-BINDING PROTEIN KHPA"/>
    <property type="match status" value="1"/>
</dbReference>
<evidence type="ECO:0000313" key="5">
    <source>
        <dbReference type="Proteomes" id="UP000198983"/>
    </source>
</evidence>